<dbReference type="EMBL" id="CP000283">
    <property type="protein sequence ID" value="ABE40470.1"/>
    <property type="molecule type" value="Genomic_DNA"/>
</dbReference>
<name>Q134L9_RHOPS</name>
<dbReference type="eggNOG" id="ENOG5034626">
    <property type="taxonomic scope" value="Bacteria"/>
</dbReference>
<dbReference type="HOGENOM" id="CLU_1480926_0_0_5"/>
<dbReference type="Proteomes" id="UP000001818">
    <property type="component" value="Chromosome"/>
</dbReference>
<dbReference type="AlphaFoldDB" id="Q134L9"/>
<reference evidence="2 3" key="1">
    <citation type="submission" date="2006-03" db="EMBL/GenBank/DDBJ databases">
        <title>Complete sequence of Rhodopseudomonas palustris BisB5.</title>
        <authorList>
            <consortium name="US DOE Joint Genome Institute"/>
            <person name="Copeland A."/>
            <person name="Lucas S."/>
            <person name="Lapidus A."/>
            <person name="Barry K."/>
            <person name="Detter J.C."/>
            <person name="Glavina del Rio T."/>
            <person name="Hammon N."/>
            <person name="Israni S."/>
            <person name="Dalin E."/>
            <person name="Tice H."/>
            <person name="Pitluck S."/>
            <person name="Chain P."/>
            <person name="Malfatti S."/>
            <person name="Shin M."/>
            <person name="Vergez L."/>
            <person name="Schmutz J."/>
            <person name="Larimer F."/>
            <person name="Land M."/>
            <person name="Hauser L."/>
            <person name="Pelletier D.A."/>
            <person name="Kyrpides N."/>
            <person name="Lykidis A."/>
            <person name="Oda Y."/>
            <person name="Harwood C.S."/>
            <person name="Richardson P."/>
        </authorList>
    </citation>
    <scope>NUCLEOTIDE SEQUENCE [LARGE SCALE GENOMIC DNA]</scope>
    <source>
        <strain evidence="2 3">BisB5</strain>
    </source>
</reference>
<organism evidence="2 3">
    <name type="scientific">Rhodopseudomonas palustris (strain BisB5)</name>
    <dbReference type="NCBI Taxonomy" id="316057"/>
    <lineage>
        <taxon>Bacteria</taxon>
        <taxon>Pseudomonadati</taxon>
        <taxon>Pseudomonadota</taxon>
        <taxon>Alphaproteobacteria</taxon>
        <taxon>Hyphomicrobiales</taxon>
        <taxon>Nitrobacteraceae</taxon>
        <taxon>Rhodopseudomonas</taxon>
    </lineage>
</organism>
<gene>
    <name evidence="2" type="ordered locus">RPD_3245</name>
</gene>
<dbReference type="KEGG" id="rpd:RPD_3245"/>
<proteinExistence type="predicted"/>
<feature type="compositionally biased region" description="Low complexity" evidence="1">
    <location>
        <begin position="16"/>
        <end position="42"/>
    </location>
</feature>
<evidence type="ECO:0000313" key="3">
    <source>
        <dbReference type="Proteomes" id="UP000001818"/>
    </source>
</evidence>
<feature type="region of interest" description="Disordered" evidence="1">
    <location>
        <begin position="158"/>
        <end position="182"/>
    </location>
</feature>
<evidence type="ECO:0000313" key="2">
    <source>
        <dbReference type="EMBL" id="ABE40470.1"/>
    </source>
</evidence>
<feature type="compositionally biased region" description="Polar residues" evidence="1">
    <location>
        <begin position="1"/>
        <end position="13"/>
    </location>
</feature>
<accession>Q134L9</accession>
<sequence length="182" mass="18625">MTAIANYTSSIGQPNAPAGPASGSAAGASATDSATTKTTTQGAAATVVTLSDRAKAVLDKANADKTAAADLTLSFDEILQKRSDALTSKLTKAFSGLNVNLDEAVRLQVDKFGNVTTEGPWKAKIEEFFAKNPDLAKELKAIAGLNALRAANTAVDLYNKEKGRPPTASSSSGPGPTTPSAR</sequence>
<protein>
    <submittedName>
        <fullName evidence="2">Uncharacterized protein</fullName>
    </submittedName>
</protein>
<feature type="region of interest" description="Disordered" evidence="1">
    <location>
        <begin position="1"/>
        <end position="42"/>
    </location>
</feature>
<feature type="compositionally biased region" description="Low complexity" evidence="1">
    <location>
        <begin position="165"/>
        <end position="182"/>
    </location>
</feature>
<evidence type="ECO:0000256" key="1">
    <source>
        <dbReference type="SAM" id="MobiDB-lite"/>
    </source>
</evidence>